<name>A0A1G2CQ51_9BACT</name>
<dbReference type="EMBL" id="MHLE01000020">
    <property type="protein sequence ID" value="OGZ02761.1"/>
    <property type="molecule type" value="Genomic_DNA"/>
</dbReference>
<dbReference type="GO" id="GO:0004824">
    <property type="term" value="F:lysine-tRNA ligase activity"/>
    <property type="evidence" value="ECO:0007669"/>
    <property type="project" value="InterPro"/>
</dbReference>
<dbReference type="PRINTS" id="PR00982">
    <property type="entry name" value="TRNASYNTHLYS"/>
</dbReference>
<dbReference type="CDD" id="cd04322">
    <property type="entry name" value="LysRS_N"/>
    <property type="match status" value="1"/>
</dbReference>
<dbReference type="InterPro" id="IPR004364">
    <property type="entry name" value="Aa-tRNA-synt_II"/>
</dbReference>
<evidence type="ECO:0000259" key="5">
    <source>
        <dbReference type="PROSITE" id="PS50862"/>
    </source>
</evidence>
<evidence type="ECO:0000256" key="1">
    <source>
        <dbReference type="ARBA" id="ARBA00022598"/>
    </source>
</evidence>
<dbReference type="Gene3D" id="3.30.930.10">
    <property type="entry name" value="Bira Bifunctional Protein, Domain 2"/>
    <property type="match status" value="1"/>
</dbReference>
<evidence type="ECO:0000256" key="2">
    <source>
        <dbReference type="ARBA" id="ARBA00022741"/>
    </source>
</evidence>
<dbReference type="SUPFAM" id="SSF50249">
    <property type="entry name" value="Nucleic acid-binding proteins"/>
    <property type="match status" value="1"/>
</dbReference>
<organism evidence="6 7">
    <name type="scientific">Candidatus Liptonbacteria bacterium RIFOXYB1_FULL_36_10</name>
    <dbReference type="NCBI Taxonomy" id="1798654"/>
    <lineage>
        <taxon>Bacteria</taxon>
        <taxon>Candidatus Liptoniibacteriota</taxon>
    </lineage>
</organism>
<dbReference type="PANTHER" id="PTHR42918:SF15">
    <property type="entry name" value="LYSINE--TRNA LIGASE, CHLOROPLASTIC_MITOCHONDRIAL"/>
    <property type="match status" value="1"/>
</dbReference>
<dbReference type="GO" id="GO:0006430">
    <property type="term" value="P:lysyl-tRNA aminoacylation"/>
    <property type="evidence" value="ECO:0007669"/>
    <property type="project" value="InterPro"/>
</dbReference>
<dbReference type="InterPro" id="IPR004365">
    <property type="entry name" value="NA-bd_OB_tRNA"/>
</dbReference>
<evidence type="ECO:0000256" key="3">
    <source>
        <dbReference type="ARBA" id="ARBA00022840"/>
    </source>
</evidence>
<evidence type="ECO:0000313" key="7">
    <source>
        <dbReference type="Proteomes" id="UP000178599"/>
    </source>
</evidence>
<reference evidence="6 7" key="1">
    <citation type="journal article" date="2016" name="Nat. Commun.">
        <title>Thousands of microbial genomes shed light on interconnected biogeochemical processes in an aquifer system.</title>
        <authorList>
            <person name="Anantharaman K."/>
            <person name="Brown C.T."/>
            <person name="Hug L.A."/>
            <person name="Sharon I."/>
            <person name="Castelle C.J."/>
            <person name="Probst A.J."/>
            <person name="Thomas B.C."/>
            <person name="Singh A."/>
            <person name="Wilkins M.J."/>
            <person name="Karaoz U."/>
            <person name="Brodie E.L."/>
            <person name="Williams K.H."/>
            <person name="Hubbard S.S."/>
            <person name="Banfield J.F."/>
        </authorList>
    </citation>
    <scope>NUCLEOTIDE SEQUENCE [LARGE SCALE GENOMIC DNA]</scope>
</reference>
<keyword evidence="2" id="KW-0547">Nucleotide-binding</keyword>
<dbReference type="InterPro" id="IPR006195">
    <property type="entry name" value="aa-tRNA-synth_II"/>
</dbReference>
<protein>
    <recommendedName>
        <fullName evidence="5">Aminoacyl-transfer RNA synthetases class-II family profile domain-containing protein</fullName>
    </recommendedName>
</protein>
<dbReference type="InterPro" id="IPR045864">
    <property type="entry name" value="aa-tRNA-synth_II/BPL/LPL"/>
</dbReference>
<evidence type="ECO:0000313" key="6">
    <source>
        <dbReference type="EMBL" id="OGZ02761.1"/>
    </source>
</evidence>
<evidence type="ECO:0000256" key="4">
    <source>
        <dbReference type="ARBA" id="ARBA00023146"/>
    </source>
</evidence>
<comment type="caution">
    <text evidence="6">The sequence shown here is derived from an EMBL/GenBank/DDBJ whole genome shotgun (WGS) entry which is preliminary data.</text>
</comment>
<dbReference type="InterPro" id="IPR044136">
    <property type="entry name" value="Lys-tRNA-ligase_II_N"/>
</dbReference>
<dbReference type="InterPro" id="IPR018149">
    <property type="entry name" value="Lys-tRNA-synth_II_C"/>
</dbReference>
<sequence>MLEDIIKERKKKLETIRQAGLNPYPPLAKRTKTCGEALSLFSSLEKSKKNISLTGRLRGLRDQGKIIFADLEDESGKIQLVFKKENLKNFSFFKSVTDIGDFLSISGILFKTKKKEKSLEVKSWVMLSKSLRPLPSNFYGLEDTETRLRKRYIDLILNPAAKNLFRQKSAFWAAAREFLQTAGFLEVETPILESTPGGAEAEPFITKYNALDEDFYLRISEEISLKKIMVGGFEKIFEIGRVFRNEGIDAEHLQDYTAMEFYFAYADYKELMSFVEKMYKFIIKKTFNSLISENGSKKIDWSKKWEKVDYFEIFKEKAGLDLSKASDSDL</sequence>
<dbReference type="SUPFAM" id="SSF55681">
    <property type="entry name" value="Class II aaRS and biotin synthetases"/>
    <property type="match status" value="1"/>
</dbReference>
<accession>A0A1G2CQ51</accession>
<dbReference type="Gene3D" id="2.40.50.140">
    <property type="entry name" value="Nucleic acid-binding proteins"/>
    <property type="match status" value="1"/>
</dbReference>
<dbReference type="Pfam" id="PF01336">
    <property type="entry name" value="tRNA_anti-codon"/>
    <property type="match status" value="1"/>
</dbReference>
<gene>
    <name evidence="6" type="ORF">A2390_02245</name>
</gene>
<dbReference type="InterPro" id="IPR012340">
    <property type="entry name" value="NA-bd_OB-fold"/>
</dbReference>
<keyword evidence="1" id="KW-0436">Ligase</keyword>
<dbReference type="GO" id="GO:0005524">
    <property type="term" value="F:ATP binding"/>
    <property type="evidence" value="ECO:0007669"/>
    <property type="project" value="UniProtKB-KW"/>
</dbReference>
<keyword evidence="4" id="KW-0030">Aminoacyl-tRNA synthetase</keyword>
<dbReference type="PROSITE" id="PS50862">
    <property type="entry name" value="AA_TRNA_LIGASE_II"/>
    <property type="match status" value="1"/>
</dbReference>
<feature type="domain" description="Aminoacyl-transfer RNA synthetases class-II family profile" evidence="5">
    <location>
        <begin position="165"/>
        <end position="330"/>
    </location>
</feature>
<proteinExistence type="predicted"/>
<dbReference type="GO" id="GO:0005829">
    <property type="term" value="C:cytosol"/>
    <property type="evidence" value="ECO:0007669"/>
    <property type="project" value="TreeGrafter"/>
</dbReference>
<keyword evidence="3" id="KW-0067">ATP-binding</keyword>
<dbReference type="Pfam" id="PF00152">
    <property type="entry name" value="tRNA-synt_2"/>
    <property type="match status" value="1"/>
</dbReference>
<dbReference type="PANTHER" id="PTHR42918">
    <property type="entry name" value="LYSYL-TRNA SYNTHETASE"/>
    <property type="match status" value="1"/>
</dbReference>
<dbReference type="AlphaFoldDB" id="A0A1G2CQ51"/>
<dbReference type="Proteomes" id="UP000178599">
    <property type="component" value="Unassembled WGS sequence"/>
</dbReference>
<dbReference type="GO" id="GO:0000049">
    <property type="term" value="F:tRNA binding"/>
    <property type="evidence" value="ECO:0007669"/>
    <property type="project" value="TreeGrafter"/>
</dbReference>
<feature type="non-terminal residue" evidence="6">
    <location>
        <position position="330"/>
    </location>
</feature>